<dbReference type="KEGG" id="slx:SLAV_02065"/>
<dbReference type="InterPro" id="IPR011463">
    <property type="entry name" value="DUF1569"/>
</dbReference>
<protein>
    <submittedName>
        <fullName evidence="1">Uncharacterized protein</fullName>
    </submittedName>
</protein>
<dbReference type="RefSeq" id="WP_030226554.1">
    <property type="nucleotide sequence ID" value="NZ_CP024985.1"/>
</dbReference>
<dbReference type="OrthoDB" id="336237at2"/>
<sequence>MSGPESRPGLEELVRRLRCAAEDGRLDERLLAPGAAWNLSLTLQHCAQSVGYSMTGYPLLRPGFFRLTAGRLAKAVFLRRGVMRHPLDAGIDGAPPADPELPPGAALAALVEVVAGFLEHGGPHPPHPAYGPCTHGEYAALHAMHVAEHLPGLR</sequence>
<accession>A0A2K8P6G6</accession>
<proteinExistence type="predicted"/>
<evidence type="ECO:0000313" key="1">
    <source>
        <dbReference type="EMBL" id="ATZ22337.1"/>
    </source>
</evidence>
<name>A0A2K8P6G6_STRLA</name>
<reference evidence="1 2" key="1">
    <citation type="submission" date="2017-11" db="EMBL/GenBank/DDBJ databases">
        <title>Complete genome sequence of Streptomyces lavendulae subsp. lavendulae CCM 3239 (formerly 'Streptomyces aureofaciens CCM 3239'), the producer of the angucycline-type antibiotic auricin.</title>
        <authorList>
            <person name="Busche T."/>
            <person name="Novakova R."/>
            <person name="Al'Dilaimi A."/>
            <person name="Homerova D."/>
            <person name="Feckova L."/>
            <person name="Rezuchova B."/>
            <person name="Mingyar E."/>
            <person name="Csolleiova D."/>
            <person name="Bekeova C."/>
            <person name="Winkler A."/>
            <person name="Sevcikova B."/>
            <person name="Kalinowski J."/>
            <person name="Kormanec J."/>
            <person name="Ruckert C."/>
        </authorList>
    </citation>
    <scope>NUCLEOTIDE SEQUENCE [LARGE SCALE GENOMIC DNA]</scope>
    <source>
        <strain evidence="1 2">CCM 3239</strain>
    </source>
</reference>
<dbReference type="EMBL" id="CP024985">
    <property type="protein sequence ID" value="ATZ22337.1"/>
    <property type="molecule type" value="Genomic_DNA"/>
</dbReference>
<evidence type="ECO:0000313" key="2">
    <source>
        <dbReference type="Proteomes" id="UP000231791"/>
    </source>
</evidence>
<keyword evidence="2" id="KW-1185">Reference proteome</keyword>
<gene>
    <name evidence="1" type="ORF">SLAV_02065</name>
</gene>
<organism evidence="1 2">
    <name type="scientific">Streptomyces lavendulae subsp. lavendulae</name>
    <dbReference type="NCBI Taxonomy" id="58340"/>
    <lineage>
        <taxon>Bacteria</taxon>
        <taxon>Bacillati</taxon>
        <taxon>Actinomycetota</taxon>
        <taxon>Actinomycetes</taxon>
        <taxon>Kitasatosporales</taxon>
        <taxon>Streptomycetaceae</taxon>
        <taxon>Streptomyces</taxon>
    </lineage>
</organism>
<dbReference type="Proteomes" id="UP000231791">
    <property type="component" value="Chromosome"/>
</dbReference>
<dbReference type="AlphaFoldDB" id="A0A2K8P6G6"/>
<dbReference type="GeneID" id="49381586"/>
<dbReference type="Pfam" id="PF07606">
    <property type="entry name" value="DUF1569"/>
    <property type="match status" value="1"/>
</dbReference>